<protein>
    <submittedName>
        <fullName evidence="2">Uncharacterized protein</fullName>
    </submittedName>
</protein>
<feature type="transmembrane region" description="Helical" evidence="1">
    <location>
        <begin position="107"/>
        <end position="132"/>
    </location>
</feature>
<dbReference type="OrthoDB" id="8230803at2"/>
<evidence type="ECO:0000313" key="2">
    <source>
        <dbReference type="EMBL" id="ORB62118.1"/>
    </source>
</evidence>
<organism evidence="2 3">
    <name type="scientific">Mycolicibacterium tusciae</name>
    <dbReference type="NCBI Taxonomy" id="75922"/>
    <lineage>
        <taxon>Bacteria</taxon>
        <taxon>Bacillati</taxon>
        <taxon>Actinomycetota</taxon>
        <taxon>Actinomycetes</taxon>
        <taxon>Mycobacteriales</taxon>
        <taxon>Mycobacteriaceae</taxon>
        <taxon>Mycolicibacterium</taxon>
    </lineage>
</organism>
<dbReference type="STRING" id="75922.BST47_24875"/>
<gene>
    <name evidence="2" type="ORF">BST47_24875</name>
</gene>
<proteinExistence type="predicted"/>
<name>A0A1X0JGX7_9MYCO</name>
<sequence length="134" mass="14465">MDLMFDSQVLRHRGRDVLPEAVLASISGYYCRATTTSRPMSYLIALVMAILLGALAVRFLTGDDPLWLIATSVVLAGFPIALAMARTVRSAVRLGARTDDLAEQSRLARAVCVDHLVCLACLSGFLVVWLTLAG</sequence>
<keyword evidence="3" id="KW-1185">Reference proteome</keyword>
<reference evidence="2 3" key="1">
    <citation type="submission" date="2017-02" db="EMBL/GenBank/DDBJ databases">
        <title>The new phylogeny of genus Mycobacterium.</title>
        <authorList>
            <person name="Tortoli E."/>
            <person name="Trovato A."/>
            <person name="Cirillo D.M."/>
        </authorList>
    </citation>
    <scope>NUCLEOTIDE SEQUENCE [LARGE SCALE GENOMIC DNA]</scope>
    <source>
        <strain evidence="2 3">DSM 44338</strain>
    </source>
</reference>
<keyword evidence="1" id="KW-0472">Membrane</keyword>
<evidence type="ECO:0000313" key="3">
    <source>
        <dbReference type="Proteomes" id="UP000192411"/>
    </source>
</evidence>
<keyword evidence="1" id="KW-0812">Transmembrane</keyword>
<feature type="transmembrane region" description="Helical" evidence="1">
    <location>
        <begin position="66"/>
        <end position="86"/>
    </location>
</feature>
<comment type="caution">
    <text evidence="2">The sequence shown here is derived from an EMBL/GenBank/DDBJ whole genome shotgun (WGS) entry which is preliminary data.</text>
</comment>
<feature type="transmembrane region" description="Helical" evidence="1">
    <location>
        <begin position="42"/>
        <end position="60"/>
    </location>
</feature>
<dbReference type="EMBL" id="MVIM01000018">
    <property type="protein sequence ID" value="ORB62118.1"/>
    <property type="molecule type" value="Genomic_DNA"/>
</dbReference>
<keyword evidence="1" id="KW-1133">Transmembrane helix</keyword>
<dbReference type="AlphaFoldDB" id="A0A1X0JGX7"/>
<evidence type="ECO:0000256" key="1">
    <source>
        <dbReference type="SAM" id="Phobius"/>
    </source>
</evidence>
<accession>A0A1X0JGX7</accession>
<dbReference type="Proteomes" id="UP000192411">
    <property type="component" value="Unassembled WGS sequence"/>
</dbReference>